<dbReference type="Gramene" id="mRNA:HanXRQr2_Chr13g0615401">
    <property type="protein sequence ID" value="mRNA:HanXRQr2_Chr13g0615401"/>
    <property type="gene ID" value="HanXRQr2_Chr13g0615401"/>
</dbReference>
<dbReference type="EMBL" id="MNCJ02000328">
    <property type="protein sequence ID" value="KAF5775735.1"/>
    <property type="molecule type" value="Genomic_DNA"/>
</dbReference>
<keyword evidence="3" id="KW-1185">Reference proteome</keyword>
<sequence>MAVYSYKKSIIISNSNSSAKKQAWFEFLSSFVSYVICFLYELQFANYVTVELYHRFIYIGLSYAQLLL</sequence>
<dbReference type="AlphaFoldDB" id="A0A9K3HCX2"/>
<proteinExistence type="predicted"/>
<evidence type="ECO:0000313" key="3">
    <source>
        <dbReference type="Proteomes" id="UP000215914"/>
    </source>
</evidence>
<accession>A0A9K3HCX2</accession>
<organism evidence="2 3">
    <name type="scientific">Helianthus annuus</name>
    <name type="common">Common sunflower</name>
    <dbReference type="NCBI Taxonomy" id="4232"/>
    <lineage>
        <taxon>Eukaryota</taxon>
        <taxon>Viridiplantae</taxon>
        <taxon>Streptophyta</taxon>
        <taxon>Embryophyta</taxon>
        <taxon>Tracheophyta</taxon>
        <taxon>Spermatophyta</taxon>
        <taxon>Magnoliopsida</taxon>
        <taxon>eudicotyledons</taxon>
        <taxon>Gunneridae</taxon>
        <taxon>Pentapetalae</taxon>
        <taxon>asterids</taxon>
        <taxon>campanulids</taxon>
        <taxon>Asterales</taxon>
        <taxon>Asteraceae</taxon>
        <taxon>Asteroideae</taxon>
        <taxon>Heliantheae alliance</taxon>
        <taxon>Heliantheae</taxon>
        <taxon>Helianthus</taxon>
    </lineage>
</organism>
<name>A0A9K3HCX2_HELAN</name>
<gene>
    <name evidence="2" type="ORF">HanXRQr2_Chr13g0615401</name>
</gene>
<keyword evidence="1" id="KW-0812">Transmembrane</keyword>
<keyword evidence="1" id="KW-0472">Membrane</keyword>
<protein>
    <submittedName>
        <fullName evidence="2">Uncharacterized protein</fullName>
    </submittedName>
</protein>
<evidence type="ECO:0000256" key="1">
    <source>
        <dbReference type="SAM" id="Phobius"/>
    </source>
</evidence>
<evidence type="ECO:0000313" key="2">
    <source>
        <dbReference type="EMBL" id="KAF5775735.1"/>
    </source>
</evidence>
<keyword evidence="1" id="KW-1133">Transmembrane helix</keyword>
<feature type="transmembrane region" description="Helical" evidence="1">
    <location>
        <begin position="23"/>
        <end position="42"/>
    </location>
</feature>
<dbReference type="Proteomes" id="UP000215914">
    <property type="component" value="Unassembled WGS sequence"/>
</dbReference>
<reference evidence="2" key="2">
    <citation type="submission" date="2020-06" db="EMBL/GenBank/DDBJ databases">
        <title>Helianthus annuus Genome sequencing and assembly Release 2.</title>
        <authorList>
            <person name="Gouzy J."/>
            <person name="Langlade N."/>
            <person name="Munos S."/>
        </authorList>
    </citation>
    <scope>NUCLEOTIDE SEQUENCE</scope>
    <source>
        <tissue evidence="2">Leaves</tissue>
    </source>
</reference>
<reference evidence="2" key="1">
    <citation type="journal article" date="2017" name="Nature">
        <title>The sunflower genome provides insights into oil metabolism, flowering and Asterid evolution.</title>
        <authorList>
            <person name="Badouin H."/>
            <person name="Gouzy J."/>
            <person name="Grassa C.J."/>
            <person name="Murat F."/>
            <person name="Staton S.E."/>
            <person name="Cottret L."/>
            <person name="Lelandais-Briere C."/>
            <person name="Owens G.L."/>
            <person name="Carrere S."/>
            <person name="Mayjonade B."/>
            <person name="Legrand L."/>
            <person name="Gill N."/>
            <person name="Kane N.C."/>
            <person name="Bowers J.E."/>
            <person name="Hubner S."/>
            <person name="Bellec A."/>
            <person name="Berard A."/>
            <person name="Berges H."/>
            <person name="Blanchet N."/>
            <person name="Boniface M.C."/>
            <person name="Brunel D."/>
            <person name="Catrice O."/>
            <person name="Chaidir N."/>
            <person name="Claudel C."/>
            <person name="Donnadieu C."/>
            <person name="Faraut T."/>
            <person name="Fievet G."/>
            <person name="Helmstetter N."/>
            <person name="King M."/>
            <person name="Knapp S.J."/>
            <person name="Lai Z."/>
            <person name="Le Paslier M.C."/>
            <person name="Lippi Y."/>
            <person name="Lorenzon L."/>
            <person name="Mandel J.R."/>
            <person name="Marage G."/>
            <person name="Marchand G."/>
            <person name="Marquand E."/>
            <person name="Bret-Mestries E."/>
            <person name="Morien E."/>
            <person name="Nambeesan S."/>
            <person name="Nguyen T."/>
            <person name="Pegot-Espagnet P."/>
            <person name="Pouilly N."/>
            <person name="Raftis F."/>
            <person name="Sallet E."/>
            <person name="Schiex T."/>
            <person name="Thomas J."/>
            <person name="Vandecasteele C."/>
            <person name="Vares D."/>
            <person name="Vear F."/>
            <person name="Vautrin S."/>
            <person name="Crespi M."/>
            <person name="Mangin B."/>
            <person name="Burke J.M."/>
            <person name="Salse J."/>
            <person name="Munos S."/>
            <person name="Vincourt P."/>
            <person name="Rieseberg L.H."/>
            <person name="Langlade N.B."/>
        </authorList>
    </citation>
    <scope>NUCLEOTIDE SEQUENCE</scope>
    <source>
        <tissue evidence="2">Leaves</tissue>
    </source>
</reference>
<comment type="caution">
    <text evidence="2">The sequence shown here is derived from an EMBL/GenBank/DDBJ whole genome shotgun (WGS) entry which is preliminary data.</text>
</comment>